<evidence type="ECO:0000256" key="1">
    <source>
        <dbReference type="SAM" id="MobiDB-lite"/>
    </source>
</evidence>
<reference evidence="2 3" key="1">
    <citation type="journal article" date="2019" name="Sci. Rep.">
        <title>Orb-weaving spider Araneus ventricosus genome elucidates the spidroin gene catalogue.</title>
        <authorList>
            <person name="Kono N."/>
            <person name="Nakamura H."/>
            <person name="Ohtoshi R."/>
            <person name="Moran D.A.P."/>
            <person name="Shinohara A."/>
            <person name="Yoshida Y."/>
            <person name="Fujiwara M."/>
            <person name="Mori M."/>
            <person name="Tomita M."/>
            <person name="Arakawa K."/>
        </authorList>
    </citation>
    <scope>NUCLEOTIDE SEQUENCE [LARGE SCALE GENOMIC DNA]</scope>
</reference>
<protein>
    <submittedName>
        <fullName evidence="2">Uncharacterized protein</fullName>
    </submittedName>
</protein>
<keyword evidence="3" id="KW-1185">Reference proteome</keyword>
<accession>A0A4Y2SEY1</accession>
<evidence type="ECO:0000313" key="2">
    <source>
        <dbReference type="EMBL" id="GBN86431.1"/>
    </source>
</evidence>
<sequence>MPRPPSASRRFQTRRPHDPQQREGLISPHPHSNPNERPPSIVLFRKSPLRGCRGSSSERHCFISDENCFRDDGMGWSEDAFASSSPVEWMPMSSSHFSDSFLILVLRCAPVVQCKHKVLP</sequence>
<name>A0A4Y2SEY1_ARAVE</name>
<proteinExistence type="predicted"/>
<evidence type="ECO:0000313" key="3">
    <source>
        <dbReference type="Proteomes" id="UP000499080"/>
    </source>
</evidence>
<gene>
    <name evidence="2" type="ORF">AVEN_8374_1</name>
</gene>
<dbReference type="EMBL" id="BGPR01021285">
    <property type="protein sequence ID" value="GBN86431.1"/>
    <property type="molecule type" value="Genomic_DNA"/>
</dbReference>
<organism evidence="2 3">
    <name type="scientific">Araneus ventricosus</name>
    <name type="common">Orbweaver spider</name>
    <name type="synonym">Epeira ventricosa</name>
    <dbReference type="NCBI Taxonomy" id="182803"/>
    <lineage>
        <taxon>Eukaryota</taxon>
        <taxon>Metazoa</taxon>
        <taxon>Ecdysozoa</taxon>
        <taxon>Arthropoda</taxon>
        <taxon>Chelicerata</taxon>
        <taxon>Arachnida</taxon>
        <taxon>Araneae</taxon>
        <taxon>Araneomorphae</taxon>
        <taxon>Entelegynae</taxon>
        <taxon>Araneoidea</taxon>
        <taxon>Araneidae</taxon>
        <taxon>Araneus</taxon>
    </lineage>
</organism>
<feature type="region of interest" description="Disordered" evidence="1">
    <location>
        <begin position="1"/>
        <end position="40"/>
    </location>
</feature>
<dbReference type="AlphaFoldDB" id="A0A4Y2SEY1"/>
<comment type="caution">
    <text evidence="2">The sequence shown here is derived from an EMBL/GenBank/DDBJ whole genome shotgun (WGS) entry which is preliminary data.</text>
</comment>
<dbReference type="Proteomes" id="UP000499080">
    <property type="component" value="Unassembled WGS sequence"/>
</dbReference>